<evidence type="ECO:0000313" key="3">
    <source>
        <dbReference type="Proteomes" id="UP001642482"/>
    </source>
</evidence>
<gene>
    <name evidence="2" type="ORF">SEUCBS140593_002486</name>
</gene>
<sequence length="463" mass="51380">MEDDIEDVPASSASERGEKVDDGEEVVADSGEILMPDSVPEEKVTATPIPQGQTSLTRQQTSAARLLSSIQPLKRRRLFVSPGLITSSPPGGKPSDNIEEGETDDKPIVLDADSEEEEKENEAPHMEPSTAFAARFQRTKSRQAWERDDDIVDNESSSDSNSDGHAVDNEGIRDIVNYGELLEYGDSSESDLGHARAGHDHDDMDDDMVDEDEDAGYDEGMMLDMTPPRVRRARLLRLQRQQQQQLNRPEPMQRLPTFQRARMFLSARKPAEEDGDMDNDTGVPIYNENDDNENLDALTTPARQRHYDALRAQPPPDFFSPQKKRRQKRKSRGRYSIDGDELASPSTAATNDPEQYVPGGLAAGLRDWLVQIKRSAPGMSLATGRRQQKQPATDAAEDGPPARLLLAGEGRRRTQEHIVAEAVADGHPGRAKKYTVSIAHPAWEVVLGGQPWIVASDWSMQEE</sequence>
<feature type="compositionally biased region" description="Basic residues" evidence="1">
    <location>
        <begin position="322"/>
        <end position="333"/>
    </location>
</feature>
<keyword evidence="3" id="KW-1185">Reference proteome</keyword>
<evidence type="ECO:0000313" key="2">
    <source>
        <dbReference type="EMBL" id="CAK7215308.1"/>
    </source>
</evidence>
<feature type="region of interest" description="Disordered" evidence="1">
    <location>
        <begin position="1"/>
        <end position="63"/>
    </location>
</feature>
<feature type="region of interest" description="Disordered" evidence="1">
    <location>
        <begin position="268"/>
        <end position="355"/>
    </location>
</feature>
<feature type="region of interest" description="Disordered" evidence="1">
    <location>
        <begin position="186"/>
        <end position="226"/>
    </location>
</feature>
<name>A0ABP0B6V2_9PEZI</name>
<reference evidence="2 3" key="1">
    <citation type="submission" date="2024-01" db="EMBL/GenBank/DDBJ databases">
        <authorList>
            <person name="Allen C."/>
            <person name="Tagirdzhanova G."/>
        </authorList>
    </citation>
    <scope>NUCLEOTIDE SEQUENCE [LARGE SCALE GENOMIC DNA]</scope>
</reference>
<feature type="region of interest" description="Disordered" evidence="1">
    <location>
        <begin position="80"/>
        <end position="171"/>
    </location>
</feature>
<feature type="compositionally biased region" description="Acidic residues" evidence="1">
    <location>
        <begin position="203"/>
        <end position="217"/>
    </location>
</feature>
<feature type="compositionally biased region" description="Basic and acidic residues" evidence="1">
    <location>
        <begin position="191"/>
        <end position="202"/>
    </location>
</feature>
<feature type="compositionally biased region" description="Polar residues" evidence="1">
    <location>
        <begin position="48"/>
        <end position="63"/>
    </location>
</feature>
<feature type="compositionally biased region" description="Low complexity" evidence="1">
    <location>
        <begin position="154"/>
        <end position="163"/>
    </location>
</feature>
<proteinExistence type="predicted"/>
<dbReference type="EMBL" id="CAWUHD010000016">
    <property type="protein sequence ID" value="CAK7215308.1"/>
    <property type="molecule type" value="Genomic_DNA"/>
</dbReference>
<comment type="caution">
    <text evidence="2">The sequence shown here is derived from an EMBL/GenBank/DDBJ whole genome shotgun (WGS) entry which is preliminary data.</text>
</comment>
<organism evidence="2 3">
    <name type="scientific">Sporothrix eucalyptigena</name>
    <dbReference type="NCBI Taxonomy" id="1812306"/>
    <lineage>
        <taxon>Eukaryota</taxon>
        <taxon>Fungi</taxon>
        <taxon>Dikarya</taxon>
        <taxon>Ascomycota</taxon>
        <taxon>Pezizomycotina</taxon>
        <taxon>Sordariomycetes</taxon>
        <taxon>Sordariomycetidae</taxon>
        <taxon>Ophiostomatales</taxon>
        <taxon>Ophiostomataceae</taxon>
        <taxon>Sporothrix</taxon>
    </lineage>
</organism>
<feature type="compositionally biased region" description="Polar residues" evidence="1">
    <location>
        <begin position="344"/>
        <end position="353"/>
    </location>
</feature>
<evidence type="ECO:0000256" key="1">
    <source>
        <dbReference type="SAM" id="MobiDB-lite"/>
    </source>
</evidence>
<evidence type="ECO:0008006" key="4">
    <source>
        <dbReference type="Google" id="ProtNLM"/>
    </source>
</evidence>
<protein>
    <recommendedName>
        <fullName evidence="4">DNA replication checkpoint mediator MRC1 domain-containing protein</fullName>
    </recommendedName>
</protein>
<feature type="region of interest" description="Disordered" evidence="1">
    <location>
        <begin position="379"/>
        <end position="401"/>
    </location>
</feature>
<dbReference type="Proteomes" id="UP001642482">
    <property type="component" value="Unassembled WGS sequence"/>
</dbReference>
<accession>A0ABP0B6V2</accession>